<keyword evidence="4" id="KW-0547">Nucleotide-binding</keyword>
<evidence type="ECO:0000256" key="2">
    <source>
        <dbReference type="PROSITE-ProRule" id="PRU00703"/>
    </source>
</evidence>
<dbReference type="AlphaFoldDB" id="A0A518HP29"/>
<dbReference type="KEGG" id="snep:Enr13x_24430"/>
<sequence length="157" mass="17490">MTTINANLETKVQNVMQRHPVTIHDYQTVHDAVDTMTEHHVSALPVVDDGHYLKGILTLNDLVRLVQDAERTLESDLAIYDTSFLVADIIRETLGTDEVASVMSGVMFKVKQEDTLKSAAKLMIEHQLHHLPVVGKDMKLLGILSSMDFVRLVADAT</sequence>
<feature type="domain" description="CBS" evidence="3">
    <location>
        <begin position="103"/>
        <end position="157"/>
    </location>
</feature>
<dbReference type="InterPro" id="IPR000644">
    <property type="entry name" value="CBS_dom"/>
</dbReference>
<dbReference type="Pfam" id="PF00571">
    <property type="entry name" value="CBS"/>
    <property type="match status" value="2"/>
</dbReference>
<keyword evidence="4" id="KW-0067">ATP-binding</keyword>
<dbReference type="OrthoDB" id="9790355at2"/>
<evidence type="ECO:0000313" key="5">
    <source>
        <dbReference type="Proteomes" id="UP000319004"/>
    </source>
</evidence>
<evidence type="ECO:0000313" key="4">
    <source>
        <dbReference type="EMBL" id="QDV42595.1"/>
    </source>
</evidence>
<dbReference type="PANTHER" id="PTHR43080">
    <property type="entry name" value="CBS DOMAIN-CONTAINING PROTEIN CBSX3, MITOCHONDRIAL"/>
    <property type="match status" value="1"/>
</dbReference>
<reference evidence="4 5" key="1">
    <citation type="submission" date="2019-03" db="EMBL/GenBank/DDBJ databases">
        <title>Deep-cultivation of Planctomycetes and their phenomic and genomic characterization uncovers novel biology.</title>
        <authorList>
            <person name="Wiegand S."/>
            <person name="Jogler M."/>
            <person name="Boedeker C."/>
            <person name="Pinto D."/>
            <person name="Vollmers J."/>
            <person name="Rivas-Marin E."/>
            <person name="Kohn T."/>
            <person name="Peeters S.H."/>
            <person name="Heuer A."/>
            <person name="Rast P."/>
            <person name="Oberbeckmann S."/>
            <person name="Bunk B."/>
            <person name="Jeske O."/>
            <person name="Meyerdierks A."/>
            <person name="Storesund J.E."/>
            <person name="Kallscheuer N."/>
            <person name="Luecker S."/>
            <person name="Lage O.M."/>
            <person name="Pohl T."/>
            <person name="Merkel B.J."/>
            <person name="Hornburger P."/>
            <person name="Mueller R.-W."/>
            <person name="Bruemmer F."/>
            <person name="Labrenz M."/>
            <person name="Spormann A.M."/>
            <person name="Op den Camp H."/>
            <person name="Overmann J."/>
            <person name="Amann R."/>
            <person name="Jetten M.S.M."/>
            <person name="Mascher T."/>
            <person name="Medema M.H."/>
            <person name="Devos D.P."/>
            <person name="Kaster A.-K."/>
            <person name="Ovreas L."/>
            <person name="Rohde M."/>
            <person name="Galperin M.Y."/>
            <person name="Jogler C."/>
        </authorList>
    </citation>
    <scope>NUCLEOTIDE SEQUENCE [LARGE SCALE GENOMIC DNA]</scope>
    <source>
        <strain evidence="4 5">Enr13</strain>
    </source>
</reference>
<keyword evidence="1 2" id="KW-0129">CBS domain</keyword>
<dbReference type="SMART" id="SM00116">
    <property type="entry name" value="CBS"/>
    <property type="match status" value="2"/>
</dbReference>
<dbReference type="PANTHER" id="PTHR43080:SF2">
    <property type="entry name" value="CBS DOMAIN-CONTAINING PROTEIN"/>
    <property type="match status" value="1"/>
</dbReference>
<name>A0A518HP29_9BACT</name>
<dbReference type="InterPro" id="IPR046342">
    <property type="entry name" value="CBS_dom_sf"/>
</dbReference>
<evidence type="ECO:0000256" key="1">
    <source>
        <dbReference type="ARBA" id="ARBA00023122"/>
    </source>
</evidence>
<dbReference type="SUPFAM" id="SSF54631">
    <property type="entry name" value="CBS-domain pair"/>
    <property type="match status" value="1"/>
</dbReference>
<dbReference type="Gene3D" id="3.90.1280.20">
    <property type="match status" value="1"/>
</dbReference>
<dbReference type="PROSITE" id="PS51371">
    <property type="entry name" value="CBS"/>
    <property type="match status" value="2"/>
</dbReference>
<feature type="domain" description="CBS" evidence="3">
    <location>
        <begin position="16"/>
        <end position="73"/>
    </location>
</feature>
<keyword evidence="5" id="KW-1185">Reference proteome</keyword>
<dbReference type="EMBL" id="CP037423">
    <property type="protein sequence ID" value="QDV42595.1"/>
    <property type="molecule type" value="Genomic_DNA"/>
</dbReference>
<dbReference type="Proteomes" id="UP000319004">
    <property type="component" value="Chromosome"/>
</dbReference>
<organism evidence="4 5">
    <name type="scientific">Stieleria neptunia</name>
    <dbReference type="NCBI Taxonomy" id="2527979"/>
    <lineage>
        <taxon>Bacteria</taxon>
        <taxon>Pseudomonadati</taxon>
        <taxon>Planctomycetota</taxon>
        <taxon>Planctomycetia</taxon>
        <taxon>Pirellulales</taxon>
        <taxon>Pirellulaceae</taxon>
        <taxon>Stieleria</taxon>
    </lineage>
</organism>
<dbReference type="InterPro" id="IPR051257">
    <property type="entry name" value="Diverse_CBS-Domain"/>
</dbReference>
<evidence type="ECO:0000259" key="3">
    <source>
        <dbReference type="PROSITE" id="PS51371"/>
    </source>
</evidence>
<protein>
    <submittedName>
        <fullName evidence="4">Carnitine transport ATP-binding protein OpuCA</fullName>
    </submittedName>
</protein>
<dbReference type="RefSeq" id="WP_145386190.1">
    <property type="nucleotide sequence ID" value="NZ_CP037423.1"/>
</dbReference>
<dbReference type="GO" id="GO:0005524">
    <property type="term" value="F:ATP binding"/>
    <property type="evidence" value="ECO:0007669"/>
    <property type="project" value="UniProtKB-KW"/>
</dbReference>
<accession>A0A518HP29</accession>
<dbReference type="Gene3D" id="3.10.580.10">
    <property type="entry name" value="CBS-domain"/>
    <property type="match status" value="1"/>
</dbReference>
<gene>
    <name evidence="4" type="primary">opuCA_1</name>
    <name evidence="4" type="ORF">Enr13x_24430</name>
</gene>
<proteinExistence type="predicted"/>